<accession>A0A558AA33</accession>
<protein>
    <submittedName>
        <fullName evidence="1">Uncharacterized protein</fullName>
    </submittedName>
</protein>
<sequence>MTMSQECACLCAAAGHYGICRVDAEPGLVPRDARYVLVAGGELCRGCYRAQLPRERSGPAACGGRLRARIAG</sequence>
<evidence type="ECO:0000313" key="1">
    <source>
        <dbReference type="EMBL" id="TVT21117.1"/>
    </source>
</evidence>
<name>A0A558AA33_9PSEU</name>
<dbReference type="Proteomes" id="UP000318578">
    <property type="component" value="Unassembled WGS sequence"/>
</dbReference>
<organism evidence="1 2">
    <name type="scientific">Amycolatopsis acidiphila</name>
    <dbReference type="NCBI Taxonomy" id="715473"/>
    <lineage>
        <taxon>Bacteria</taxon>
        <taxon>Bacillati</taxon>
        <taxon>Actinomycetota</taxon>
        <taxon>Actinomycetes</taxon>
        <taxon>Pseudonocardiales</taxon>
        <taxon>Pseudonocardiaceae</taxon>
        <taxon>Amycolatopsis</taxon>
    </lineage>
</organism>
<dbReference type="EMBL" id="VJZA01000029">
    <property type="protein sequence ID" value="TVT21117.1"/>
    <property type="molecule type" value="Genomic_DNA"/>
</dbReference>
<keyword evidence="2" id="KW-1185">Reference proteome</keyword>
<proteinExistence type="predicted"/>
<comment type="caution">
    <text evidence="1">The sequence shown here is derived from an EMBL/GenBank/DDBJ whole genome shotgun (WGS) entry which is preliminary data.</text>
</comment>
<evidence type="ECO:0000313" key="2">
    <source>
        <dbReference type="Proteomes" id="UP000318578"/>
    </source>
</evidence>
<gene>
    <name evidence="1" type="ORF">FNH06_17970</name>
</gene>
<dbReference type="RefSeq" id="WP_144639875.1">
    <property type="nucleotide sequence ID" value="NZ_BNAX01000001.1"/>
</dbReference>
<dbReference type="OrthoDB" id="10000187at2"/>
<reference evidence="1 2" key="1">
    <citation type="submission" date="2019-07" db="EMBL/GenBank/DDBJ databases">
        <title>New species of Amycolatopsis and Streptomyces.</title>
        <authorList>
            <person name="Duangmal K."/>
            <person name="Teo W.F.A."/>
            <person name="Lipun K."/>
        </authorList>
    </citation>
    <scope>NUCLEOTIDE SEQUENCE [LARGE SCALE GENOMIC DNA]</scope>
    <source>
        <strain evidence="1 2">JCM 30562</strain>
    </source>
</reference>
<dbReference type="AlphaFoldDB" id="A0A558AA33"/>